<dbReference type="PANTHER" id="PTHR41791">
    <property type="entry name" value="SSL7039 PROTEIN"/>
    <property type="match status" value="1"/>
</dbReference>
<dbReference type="InterPro" id="IPR014056">
    <property type="entry name" value="TypeIITA-like_toxin_pred"/>
</dbReference>
<proteinExistence type="predicted"/>
<name>A0A323UDL3_RHOPL</name>
<evidence type="ECO:0000313" key="1">
    <source>
        <dbReference type="EMBL" id="PZA09520.1"/>
    </source>
</evidence>
<comment type="caution">
    <text evidence="1">The sequence shown here is derived from an EMBL/GenBank/DDBJ whole genome shotgun (WGS) entry which is preliminary data.</text>
</comment>
<evidence type="ECO:0000313" key="2">
    <source>
        <dbReference type="Proteomes" id="UP000248134"/>
    </source>
</evidence>
<protein>
    <submittedName>
        <fullName evidence="1">Type II toxin-antitoxin system RelE/ParE family toxin</fullName>
    </submittedName>
</protein>
<dbReference type="AlphaFoldDB" id="A0A323UDL3"/>
<accession>A0A323UDL3</accession>
<dbReference type="Pfam" id="PF05973">
    <property type="entry name" value="Gp49"/>
    <property type="match status" value="1"/>
</dbReference>
<gene>
    <name evidence="1" type="ORF">DNX69_23540</name>
</gene>
<dbReference type="PIRSF" id="PIRSF028744">
    <property type="entry name" value="Addict_mod_HI1419"/>
    <property type="match status" value="1"/>
</dbReference>
<dbReference type="NCBIfam" id="TIGR02683">
    <property type="entry name" value="upstrm_HI1419"/>
    <property type="match status" value="1"/>
</dbReference>
<dbReference type="PANTHER" id="PTHR41791:SF1">
    <property type="entry name" value="SSL7039 PROTEIN"/>
    <property type="match status" value="1"/>
</dbReference>
<dbReference type="OrthoDB" id="5296237at2"/>
<dbReference type="Proteomes" id="UP000248134">
    <property type="component" value="Unassembled WGS sequence"/>
</dbReference>
<sequence>MPTIRKTHEFERWLRNLRDRRARIRILLRLDRLELGNPGDVAPVGEGVSELRIHYGPGYRVYFVERGATVVVLLCGGDKSSQAADIAAAKRLARDLEDTTW</sequence>
<dbReference type="RefSeq" id="WP_110788431.1">
    <property type="nucleotide sequence ID" value="NZ_QKQS01000033.1"/>
</dbReference>
<dbReference type="EMBL" id="QKQS01000033">
    <property type="protein sequence ID" value="PZA09520.1"/>
    <property type="molecule type" value="Genomic_DNA"/>
</dbReference>
<organism evidence="1 2">
    <name type="scientific">Rhodopseudomonas palustris</name>
    <dbReference type="NCBI Taxonomy" id="1076"/>
    <lineage>
        <taxon>Bacteria</taxon>
        <taxon>Pseudomonadati</taxon>
        <taxon>Pseudomonadota</taxon>
        <taxon>Alphaproteobacteria</taxon>
        <taxon>Hyphomicrobiales</taxon>
        <taxon>Nitrobacteraceae</taxon>
        <taxon>Rhodopseudomonas</taxon>
    </lineage>
</organism>
<dbReference type="InterPro" id="IPR009241">
    <property type="entry name" value="HigB-like"/>
</dbReference>
<reference evidence="1 2" key="1">
    <citation type="submission" date="2018-06" db="EMBL/GenBank/DDBJ databases">
        <title>Draft Whole-Genome Sequence of the purple photosynthetic bacterium Rhodospeudomonas palustris XCP.</title>
        <authorList>
            <person name="Rayyan A."/>
            <person name="Meyer T.E."/>
            <person name="Kyndt J.A."/>
        </authorList>
    </citation>
    <scope>NUCLEOTIDE SEQUENCE [LARGE SCALE GENOMIC DNA]</scope>
    <source>
        <strain evidence="1 2">XCP</strain>
    </source>
</reference>